<protein>
    <submittedName>
        <fullName evidence="2">Uncharacterized protein</fullName>
    </submittedName>
</protein>
<gene>
    <name evidence="2" type="ORF">GCM10007853_30480</name>
</gene>
<dbReference type="RefSeq" id="WP_284392426.1">
    <property type="nucleotide sequence ID" value="NZ_BSNK01000002.1"/>
</dbReference>
<keyword evidence="1" id="KW-0472">Membrane</keyword>
<feature type="transmembrane region" description="Helical" evidence="1">
    <location>
        <begin position="21"/>
        <end position="41"/>
    </location>
</feature>
<organism evidence="2 3">
    <name type="scientific">Algimonas ampicilliniresistens</name>
    <dbReference type="NCBI Taxonomy" id="1298735"/>
    <lineage>
        <taxon>Bacteria</taxon>
        <taxon>Pseudomonadati</taxon>
        <taxon>Pseudomonadota</taxon>
        <taxon>Alphaproteobacteria</taxon>
        <taxon>Maricaulales</taxon>
        <taxon>Robiginitomaculaceae</taxon>
        <taxon>Algimonas</taxon>
    </lineage>
</organism>
<accession>A0ABQ5VCE3</accession>
<evidence type="ECO:0000313" key="2">
    <source>
        <dbReference type="EMBL" id="GLQ25174.1"/>
    </source>
</evidence>
<reference evidence="2" key="2">
    <citation type="submission" date="2023-01" db="EMBL/GenBank/DDBJ databases">
        <title>Draft genome sequence of Algimonas ampicilliniresistens strain NBRC 108219.</title>
        <authorList>
            <person name="Sun Q."/>
            <person name="Mori K."/>
        </authorList>
    </citation>
    <scope>NUCLEOTIDE SEQUENCE</scope>
    <source>
        <strain evidence="2">NBRC 108219</strain>
    </source>
</reference>
<comment type="caution">
    <text evidence="2">The sequence shown here is derived from an EMBL/GenBank/DDBJ whole genome shotgun (WGS) entry which is preliminary data.</text>
</comment>
<keyword evidence="1" id="KW-1133">Transmembrane helix</keyword>
<evidence type="ECO:0000313" key="3">
    <source>
        <dbReference type="Proteomes" id="UP001161391"/>
    </source>
</evidence>
<name>A0ABQ5VCE3_9PROT</name>
<sequence>MTDNNDFYAGYSPLPDQDRRFLFKAVPAGLIGLAAAGAVLGSRARSSGGGRWETGTPVTLTGRLSFDPYPTLWIGDEAIVLAGFGKHGSDRYTRPLDGQVVRATGVRIVRGNCFMLGVAEGDIAAIDADLPAAPVPQPSETVSMIGEILDAQCFMGIMNPGYGRTHRGCATLCIRGGQPVYFSPGIRPSKDAAGGLSCGGNGFVLAAPDGGAINQLILDHIAVPVSMTAKLDRMGNMSRLTLVEDSLQRLA</sequence>
<dbReference type="Proteomes" id="UP001161391">
    <property type="component" value="Unassembled WGS sequence"/>
</dbReference>
<dbReference type="EMBL" id="BSNK01000002">
    <property type="protein sequence ID" value="GLQ25174.1"/>
    <property type="molecule type" value="Genomic_DNA"/>
</dbReference>
<evidence type="ECO:0000256" key="1">
    <source>
        <dbReference type="SAM" id="Phobius"/>
    </source>
</evidence>
<reference evidence="2" key="1">
    <citation type="journal article" date="2014" name="Int. J. Syst. Evol. Microbiol.">
        <title>Complete genome of a new Firmicutes species belonging to the dominant human colonic microbiota ('Ruminococcus bicirculans') reveals two chromosomes and a selective capacity to utilize plant glucans.</title>
        <authorList>
            <consortium name="NISC Comparative Sequencing Program"/>
            <person name="Wegmann U."/>
            <person name="Louis P."/>
            <person name="Goesmann A."/>
            <person name="Henrissat B."/>
            <person name="Duncan S.H."/>
            <person name="Flint H.J."/>
        </authorList>
    </citation>
    <scope>NUCLEOTIDE SEQUENCE</scope>
    <source>
        <strain evidence="2">NBRC 108219</strain>
    </source>
</reference>
<keyword evidence="3" id="KW-1185">Reference proteome</keyword>
<proteinExistence type="predicted"/>
<keyword evidence="1" id="KW-0812">Transmembrane</keyword>